<dbReference type="Gene3D" id="3.30.1300.30">
    <property type="entry name" value="GSPII I/J protein-like"/>
    <property type="match status" value="1"/>
</dbReference>
<evidence type="ECO:0000256" key="4">
    <source>
        <dbReference type="ARBA" id="ARBA00022481"/>
    </source>
</evidence>
<comment type="subcellular location">
    <subcellularLocation>
        <location evidence="1 9">Cell inner membrane</location>
        <topology evidence="1 9">Single-pass membrane protein</topology>
    </subcellularLocation>
</comment>
<dbReference type="SUPFAM" id="SSF54523">
    <property type="entry name" value="Pili subunits"/>
    <property type="match status" value="1"/>
</dbReference>
<reference evidence="11 12" key="1">
    <citation type="submission" date="2016-10" db="EMBL/GenBank/DDBJ databases">
        <authorList>
            <person name="Varghese N."/>
            <person name="Submissions S."/>
        </authorList>
    </citation>
    <scope>NUCLEOTIDE SEQUENCE [LARGE SCALE GENOMIC DNA]</scope>
    <source>
        <strain evidence="11 12">DSM 1361</strain>
    </source>
</reference>
<dbReference type="RefSeq" id="WP_031578232.1">
    <property type="nucleotide sequence ID" value="NZ_FOXF01000005.1"/>
</dbReference>
<dbReference type="GO" id="GO:0005886">
    <property type="term" value="C:plasma membrane"/>
    <property type="evidence" value="ECO:0007669"/>
    <property type="project" value="UniProtKB-SubCell"/>
</dbReference>
<evidence type="ECO:0000256" key="9">
    <source>
        <dbReference type="RuleBase" id="RU368030"/>
    </source>
</evidence>
<dbReference type="GO" id="GO:0015627">
    <property type="term" value="C:type II protein secretion system complex"/>
    <property type="evidence" value="ECO:0007669"/>
    <property type="project" value="UniProtKB-UniRule"/>
</dbReference>
<dbReference type="NCBIfam" id="TIGR02532">
    <property type="entry name" value="IV_pilin_GFxxxE"/>
    <property type="match status" value="1"/>
</dbReference>
<evidence type="ECO:0000256" key="5">
    <source>
        <dbReference type="ARBA" id="ARBA00022519"/>
    </source>
</evidence>
<evidence type="ECO:0000313" key="12">
    <source>
        <dbReference type="Proteomes" id="UP000243745"/>
    </source>
</evidence>
<comment type="PTM">
    <text evidence="9">Cleaved by prepilin peptidase.</text>
</comment>
<keyword evidence="4 9" id="KW-0488">Methylation</keyword>
<keyword evidence="3" id="KW-1003">Cell membrane</keyword>
<dbReference type="Pfam" id="PF02501">
    <property type="entry name" value="T2SSI"/>
    <property type="match status" value="1"/>
</dbReference>
<keyword evidence="6" id="KW-0812">Transmembrane</keyword>
<evidence type="ECO:0000259" key="10">
    <source>
        <dbReference type="Pfam" id="PF02501"/>
    </source>
</evidence>
<comment type="subunit">
    <text evidence="9">Type II secretion is composed of four main components: the outer membrane complex, the inner membrane complex, the cytoplasmic secretion ATPase and the periplasm-spanning pseudopilus.</text>
</comment>
<evidence type="ECO:0000256" key="8">
    <source>
        <dbReference type="ARBA" id="ARBA00023136"/>
    </source>
</evidence>
<accession>A0A662ZIH8</accession>
<evidence type="ECO:0000256" key="1">
    <source>
        <dbReference type="ARBA" id="ARBA00004377"/>
    </source>
</evidence>
<comment type="function">
    <text evidence="9">Component of the type II secretion system required for the energy-dependent secretion of extracellular factors such as proteases and toxins from the periplasm.</text>
</comment>
<dbReference type="InterPro" id="IPR003413">
    <property type="entry name" value="T2SS_GspI_C"/>
</dbReference>
<dbReference type="Pfam" id="PF07963">
    <property type="entry name" value="N_methyl"/>
    <property type="match status" value="1"/>
</dbReference>
<dbReference type="PANTHER" id="PTHR38779">
    <property type="entry name" value="TYPE II SECRETION SYSTEM PROTEIN I-RELATED"/>
    <property type="match status" value="1"/>
</dbReference>
<comment type="similarity">
    <text evidence="2 9">Belongs to the GSP I family.</text>
</comment>
<feature type="domain" description="Type II secretion system protein GspI C-terminal" evidence="10">
    <location>
        <begin position="41"/>
        <end position="122"/>
    </location>
</feature>
<dbReference type="Proteomes" id="UP000243745">
    <property type="component" value="Unassembled WGS sequence"/>
</dbReference>
<keyword evidence="7" id="KW-1133">Transmembrane helix</keyword>
<dbReference type="InterPro" id="IPR045584">
    <property type="entry name" value="Pilin-like"/>
</dbReference>
<evidence type="ECO:0000256" key="6">
    <source>
        <dbReference type="ARBA" id="ARBA00022692"/>
    </source>
</evidence>
<dbReference type="InterPro" id="IPR012902">
    <property type="entry name" value="N_methyl_site"/>
</dbReference>
<dbReference type="PROSITE" id="PS00409">
    <property type="entry name" value="PROKAR_NTER_METHYL"/>
    <property type="match status" value="1"/>
</dbReference>
<dbReference type="AlphaFoldDB" id="A0A662ZIH8"/>
<dbReference type="EMBL" id="FOXF01000005">
    <property type="protein sequence ID" value="SFP12324.1"/>
    <property type="molecule type" value="Genomic_DNA"/>
</dbReference>
<evidence type="ECO:0000313" key="11">
    <source>
        <dbReference type="EMBL" id="SFP12324.1"/>
    </source>
</evidence>
<protein>
    <recommendedName>
        <fullName evidence="9">Type II secretion system protein I</fullName>
        <shortName evidence="9">T2SS minor pseudopilin I</shortName>
    </recommendedName>
</protein>
<keyword evidence="8" id="KW-0472">Membrane</keyword>
<evidence type="ECO:0000256" key="2">
    <source>
        <dbReference type="ARBA" id="ARBA00008358"/>
    </source>
</evidence>
<dbReference type="GO" id="GO:0015628">
    <property type="term" value="P:protein secretion by the type II secretion system"/>
    <property type="evidence" value="ECO:0007669"/>
    <property type="project" value="UniProtKB-UniRule"/>
</dbReference>
<sequence length="123" mass="14159">MKKKNKGMTLLEVMIALVIFALTSSAVMNVIYNTMHGLSGMEESYFGQMVADNVLSQIKLNKIWPSNSWVNDKQELAGRTWYYRYRGQNTQDVNFRSLEVEVFITSKTNTDTPVAYLRTYVSK</sequence>
<dbReference type="PANTHER" id="PTHR38779:SF2">
    <property type="entry name" value="TYPE II SECRETION SYSTEM PROTEIN I-RELATED"/>
    <property type="match status" value="1"/>
</dbReference>
<dbReference type="NCBIfam" id="TIGR01707">
    <property type="entry name" value="gspI"/>
    <property type="match status" value="1"/>
</dbReference>
<proteinExistence type="inferred from homology"/>
<dbReference type="OrthoDB" id="6121517at2"/>
<keyword evidence="12" id="KW-1185">Reference proteome</keyword>
<organism evidence="11 12">
    <name type="scientific">Ruminobacter amylophilus</name>
    <dbReference type="NCBI Taxonomy" id="867"/>
    <lineage>
        <taxon>Bacteria</taxon>
        <taxon>Pseudomonadati</taxon>
        <taxon>Pseudomonadota</taxon>
        <taxon>Gammaproteobacteria</taxon>
        <taxon>Aeromonadales</taxon>
        <taxon>Succinivibrionaceae</taxon>
        <taxon>Ruminobacter</taxon>
    </lineage>
</organism>
<keyword evidence="5 9" id="KW-0997">Cell inner membrane</keyword>
<evidence type="ECO:0000256" key="7">
    <source>
        <dbReference type="ARBA" id="ARBA00022989"/>
    </source>
</evidence>
<name>A0A662ZIH8_9GAMM</name>
<evidence type="ECO:0000256" key="3">
    <source>
        <dbReference type="ARBA" id="ARBA00022475"/>
    </source>
</evidence>
<gene>
    <name evidence="11" type="ORF">SAMN02910344_00494</name>
</gene>
<dbReference type="InterPro" id="IPR010052">
    <property type="entry name" value="T2SS_protein-GspI"/>
</dbReference>